<dbReference type="InterPro" id="IPR004919">
    <property type="entry name" value="GmrSD_N"/>
</dbReference>
<dbReference type="Pfam" id="PF03235">
    <property type="entry name" value="GmrSD_N"/>
    <property type="match status" value="1"/>
</dbReference>
<accession>A0ABN1MER8</accession>
<evidence type="ECO:0000259" key="1">
    <source>
        <dbReference type="Pfam" id="PF03235"/>
    </source>
</evidence>
<sequence length="355" mass="42060">MNNLITIQKTFYKIADFISWKKKGGLLLSPHFQRRAVWNKGAKSYLIDTIYKGLPVPIIFLRDRGINKENYEPMREVIDGQQRLRTIIAYIAPDLLDDFDPKVDDFVVKKTHNSELAGTKFKNLDEDAKNRILNYEFNVHILSSNVDDRDVIQIFRRMNSTSYSLKKQELLNSQYFGEFKTSLYDLAAEQLNHWRKWKTFTDVDISRMQEVELASELIISMMEKKIQGKSTSQIESYYKKYDEEFKEREILENRFRTVIEYINDNFPGNKNDFVFYKKTIFYTFFMSIYHLLYGIKSDVDKKTKAKKIDNKKLQEIKAKGDRIANRSAPDKVLEATDRRTTNPKERNILFDYLIS</sequence>
<organism evidence="2 3">
    <name type="scientific">Gangjinia marincola</name>
    <dbReference type="NCBI Taxonomy" id="578463"/>
    <lineage>
        <taxon>Bacteria</taxon>
        <taxon>Pseudomonadati</taxon>
        <taxon>Bacteroidota</taxon>
        <taxon>Flavobacteriia</taxon>
        <taxon>Flavobacteriales</taxon>
        <taxon>Flavobacteriaceae</taxon>
        <taxon>Gangjinia</taxon>
    </lineage>
</organism>
<evidence type="ECO:0000313" key="2">
    <source>
        <dbReference type="EMBL" id="GAA0871623.1"/>
    </source>
</evidence>
<evidence type="ECO:0000313" key="3">
    <source>
        <dbReference type="Proteomes" id="UP001500507"/>
    </source>
</evidence>
<dbReference type="RefSeq" id="WP_343764117.1">
    <property type="nucleotide sequence ID" value="NZ_BAAAFG010000005.1"/>
</dbReference>
<reference evidence="2 3" key="1">
    <citation type="journal article" date="2019" name="Int. J. Syst. Evol. Microbiol.">
        <title>The Global Catalogue of Microorganisms (GCM) 10K type strain sequencing project: providing services to taxonomists for standard genome sequencing and annotation.</title>
        <authorList>
            <consortium name="The Broad Institute Genomics Platform"/>
            <consortium name="The Broad Institute Genome Sequencing Center for Infectious Disease"/>
            <person name="Wu L."/>
            <person name="Ma J."/>
        </authorList>
    </citation>
    <scope>NUCLEOTIDE SEQUENCE [LARGE SCALE GENOMIC DNA]</scope>
    <source>
        <strain evidence="2 3">JCM 16082</strain>
    </source>
</reference>
<dbReference type="PANTHER" id="PTHR39639:SF1">
    <property type="entry name" value="DUF262 DOMAIN-CONTAINING PROTEIN"/>
    <property type="match status" value="1"/>
</dbReference>
<dbReference type="EMBL" id="BAAAFG010000005">
    <property type="protein sequence ID" value="GAA0871623.1"/>
    <property type="molecule type" value="Genomic_DNA"/>
</dbReference>
<protein>
    <recommendedName>
        <fullName evidence="1">GmrSD restriction endonucleases N-terminal domain-containing protein</fullName>
    </recommendedName>
</protein>
<dbReference type="Proteomes" id="UP001500507">
    <property type="component" value="Unassembled WGS sequence"/>
</dbReference>
<keyword evidence="3" id="KW-1185">Reference proteome</keyword>
<gene>
    <name evidence="2" type="ORF">GCM10009117_07690</name>
</gene>
<dbReference type="PANTHER" id="PTHR39639">
    <property type="entry name" value="CHROMOSOME 16, WHOLE GENOME SHOTGUN SEQUENCE"/>
    <property type="match status" value="1"/>
</dbReference>
<comment type="caution">
    <text evidence="2">The sequence shown here is derived from an EMBL/GenBank/DDBJ whole genome shotgun (WGS) entry which is preliminary data.</text>
</comment>
<name>A0ABN1MER8_9FLAO</name>
<feature type="domain" description="GmrSD restriction endonucleases N-terminal" evidence="1">
    <location>
        <begin position="15"/>
        <end position="176"/>
    </location>
</feature>
<proteinExistence type="predicted"/>